<organism evidence="2 3">
    <name type="scientific">Terrimesophilobacter mesophilus</name>
    <dbReference type="NCBI Taxonomy" id="433647"/>
    <lineage>
        <taxon>Bacteria</taxon>
        <taxon>Bacillati</taxon>
        <taxon>Actinomycetota</taxon>
        <taxon>Actinomycetes</taxon>
        <taxon>Micrococcales</taxon>
        <taxon>Microbacteriaceae</taxon>
        <taxon>Terrimesophilobacter</taxon>
    </lineage>
</organism>
<dbReference type="Gene3D" id="3.40.50.1000">
    <property type="entry name" value="HAD superfamily/HAD-like"/>
    <property type="match status" value="1"/>
</dbReference>
<dbReference type="SUPFAM" id="SSF56784">
    <property type="entry name" value="HAD-like"/>
    <property type="match status" value="1"/>
</dbReference>
<dbReference type="GO" id="GO:0000287">
    <property type="term" value="F:magnesium ion binding"/>
    <property type="evidence" value="ECO:0007669"/>
    <property type="project" value="TreeGrafter"/>
</dbReference>
<sequence>MARRHSRNTPTERRFSAYPGCPSALPRRTRDHGARAVSSSSPVVQDSAEFEPWLVALDIDGTVIHEDETLTDVVTQAVRSARDAGHIVTLATGRSWEMTKPILDVLELTPEYVVCANGAITLKRDSEVETGYRRELVETFDPGPVLGRIRDGLPGGRFLVEDATGHRYFTEGMQEWNLDTATQVEFDRLADRPVTRVVVVSPGQEPEQFLSLIDSLGLHQVSYAIGWTAWLDIAPDGVNKGTALERVRGILGVPKQRVFVAGDGSNDIEMFQWAGDGGRAIAMGQAADDLKAVATEVTGTVLEDGLVTALESLPGFVHSIGATSVG</sequence>
<evidence type="ECO:0000313" key="3">
    <source>
        <dbReference type="Proteomes" id="UP000298488"/>
    </source>
</evidence>
<dbReference type="Pfam" id="PF08282">
    <property type="entry name" value="Hydrolase_3"/>
    <property type="match status" value="2"/>
</dbReference>
<gene>
    <name evidence="2" type="ORF">E3N84_06685</name>
</gene>
<dbReference type="Gene3D" id="3.30.1240.10">
    <property type="match status" value="1"/>
</dbReference>
<dbReference type="PANTHER" id="PTHR10000">
    <property type="entry name" value="PHOSPHOSERINE PHOSPHATASE"/>
    <property type="match status" value="1"/>
</dbReference>
<proteinExistence type="predicted"/>
<feature type="region of interest" description="Disordered" evidence="1">
    <location>
        <begin position="1"/>
        <end position="43"/>
    </location>
</feature>
<dbReference type="EMBL" id="SOFI01000003">
    <property type="protein sequence ID" value="TFB79753.1"/>
    <property type="molecule type" value="Genomic_DNA"/>
</dbReference>
<dbReference type="Proteomes" id="UP000298488">
    <property type="component" value="Unassembled WGS sequence"/>
</dbReference>
<protein>
    <submittedName>
        <fullName evidence="2">Haloacid dehalogenase</fullName>
    </submittedName>
</protein>
<reference evidence="2 3" key="1">
    <citation type="submission" date="2019-03" db="EMBL/GenBank/DDBJ databases">
        <title>Genomics of glacier-inhabiting Cryobacterium strains.</title>
        <authorList>
            <person name="Liu Q."/>
            <person name="Xin Y.-H."/>
        </authorList>
    </citation>
    <scope>NUCLEOTIDE SEQUENCE [LARGE SCALE GENOMIC DNA]</scope>
    <source>
        <strain evidence="2 3">CGMCC 1.10440</strain>
    </source>
</reference>
<dbReference type="InterPro" id="IPR036412">
    <property type="entry name" value="HAD-like_sf"/>
</dbReference>
<dbReference type="OrthoDB" id="3180855at2"/>
<evidence type="ECO:0000313" key="2">
    <source>
        <dbReference type="EMBL" id="TFB79753.1"/>
    </source>
</evidence>
<keyword evidence="3" id="KW-1185">Reference proteome</keyword>
<dbReference type="InterPro" id="IPR023214">
    <property type="entry name" value="HAD_sf"/>
</dbReference>
<accession>A0A4R8VAG5</accession>
<comment type="caution">
    <text evidence="2">The sequence shown here is derived from an EMBL/GenBank/DDBJ whole genome shotgun (WGS) entry which is preliminary data.</text>
</comment>
<dbReference type="PANTHER" id="PTHR10000:SF8">
    <property type="entry name" value="HAD SUPERFAMILY HYDROLASE-LIKE, TYPE 3"/>
    <property type="match status" value="1"/>
</dbReference>
<dbReference type="GO" id="GO:0016791">
    <property type="term" value="F:phosphatase activity"/>
    <property type="evidence" value="ECO:0007669"/>
    <property type="project" value="TreeGrafter"/>
</dbReference>
<name>A0A4R8VAG5_9MICO</name>
<dbReference type="GO" id="GO:0005829">
    <property type="term" value="C:cytosol"/>
    <property type="evidence" value="ECO:0007669"/>
    <property type="project" value="TreeGrafter"/>
</dbReference>
<evidence type="ECO:0000256" key="1">
    <source>
        <dbReference type="SAM" id="MobiDB-lite"/>
    </source>
</evidence>
<dbReference type="AlphaFoldDB" id="A0A4R8VAG5"/>